<proteinExistence type="predicted"/>
<gene>
    <name evidence="3" type="ORF">Q5Y73_19535</name>
</gene>
<organism evidence="3 4">
    <name type="scientific">Chengkuizengella axinellae</name>
    <dbReference type="NCBI Taxonomy" id="3064388"/>
    <lineage>
        <taxon>Bacteria</taxon>
        <taxon>Bacillati</taxon>
        <taxon>Bacillota</taxon>
        <taxon>Bacilli</taxon>
        <taxon>Bacillales</taxon>
        <taxon>Paenibacillaceae</taxon>
        <taxon>Chengkuizengella</taxon>
    </lineage>
</organism>
<dbReference type="Pfam" id="PF04069">
    <property type="entry name" value="OpuAC"/>
    <property type="match status" value="1"/>
</dbReference>
<dbReference type="Gene3D" id="3.40.190.100">
    <property type="entry name" value="Glycine betaine-binding periplasmic protein, domain 2"/>
    <property type="match status" value="1"/>
</dbReference>
<feature type="signal peptide" evidence="1">
    <location>
        <begin position="1"/>
        <end position="22"/>
    </location>
</feature>
<dbReference type="SUPFAM" id="SSF53850">
    <property type="entry name" value="Periplasmic binding protein-like II"/>
    <property type="match status" value="1"/>
</dbReference>
<protein>
    <submittedName>
        <fullName evidence="3">Glycine betaine ABC transporter substrate-binding protein</fullName>
    </submittedName>
</protein>
<evidence type="ECO:0000313" key="4">
    <source>
        <dbReference type="Proteomes" id="UP001231941"/>
    </source>
</evidence>
<dbReference type="InterPro" id="IPR007210">
    <property type="entry name" value="ABC_Gly_betaine_transp_sub-bd"/>
</dbReference>
<dbReference type="RefSeq" id="WP_305993602.1">
    <property type="nucleotide sequence ID" value="NZ_JAVAMP010000013.1"/>
</dbReference>
<dbReference type="PROSITE" id="PS51257">
    <property type="entry name" value="PROKAR_LIPOPROTEIN"/>
    <property type="match status" value="1"/>
</dbReference>
<name>A0ABT9J3U4_9BACL</name>
<keyword evidence="4" id="KW-1185">Reference proteome</keyword>
<sequence>MFKKMSVLSLMLVLALVVSACAQSNEESGEGAGTDSESVGESVNYQIIGIDPGAGLMKATADVIDQYELEDWKLVEGSSAAMAAALKKAYDKKEPIIVTSWTPHWMFSKFDLKYLEDPLGIYGEDENIHTIVRNGLAEDLPTAYQVLDQFDWTSDDMANVMVSIQEGTSPEDAAEQWVSENADLVEAWTDGAESVDGDDISIAYVAWDSEIAFRNF</sequence>
<dbReference type="Gene3D" id="3.10.105.10">
    <property type="entry name" value="Dipeptide-binding Protein, Domain 3"/>
    <property type="match status" value="1"/>
</dbReference>
<evidence type="ECO:0000313" key="3">
    <source>
        <dbReference type="EMBL" id="MDP5276292.1"/>
    </source>
</evidence>
<feature type="domain" description="ABC-type glycine betaine transport system substrate-binding" evidence="2">
    <location>
        <begin position="38"/>
        <end position="180"/>
    </location>
</feature>
<feature type="chain" id="PRO_5047335625" evidence="1">
    <location>
        <begin position="23"/>
        <end position="216"/>
    </location>
</feature>
<reference evidence="3 4" key="1">
    <citation type="submission" date="2023-08" db="EMBL/GenBank/DDBJ databases">
        <authorList>
            <person name="Park J.-S."/>
        </authorList>
    </citation>
    <scope>NUCLEOTIDE SEQUENCE [LARGE SCALE GENOMIC DNA]</scope>
    <source>
        <strain evidence="3 4">2205SS18-9</strain>
    </source>
</reference>
<keyword evidence="1" id="KW-0732">Signal</keyword>
<evidence type="ECO:0000256" key="1">
    <source>
        <dbReference type="SAM" id="SignalP"/>
    </source>
</evidence>
<comment type="caution">
    <text evidence="3">The sequence shown here is derived from an EMBL/GenBank/DDBJ whole genome shotgun (WGS) entry which is preliminary data.</text>
</comment>
<accession>A0ABT9J3U4</accession>
<dbReference type="Proteomes" id="UP001231941">
    <property type="component" value="Unassembled WGS sequence"/>
</dbReference>
<evidence type="ECO:0000259" key="2">
    <source>
        <dbReference type="Pfam" id="PF04069"/>
    </source>
</evidence>
<dbReference type="EMBL" id="JAVAMP010000013">
    <property type="protein sequence ID" value="MDP5276292.1"/>
    <property type="molecule type" value="Genomic_DNA"/>
</dbReference>